<evidence type="ECO:0000256" key="3">
    <source>
        <dbReference type="ARBA" id="ARBA00022490"/>
    </source>
</evidence>
<evidence type="ECO:0000313" key="8">
    <source>
        <dbReference type="EMBL" id="KAF9328324.1"/>
    </source>
</evidence>
<keyword evidence="5 6" id="KW-0175">Coiled coil</keyword>
<feature type="compositionally biased region" description="Polar residues" evidence="7">
    <location>
        <begin position="472"/>
        <end position="484"/>
    </location>
</feature>
<name>A0A9P5SIF6_9FUNG</name>
<reference evidence="8" key="1">
    <citation type="journal article" date="2020" name="Fungal Divers.">
        <title>Resolving the Mortierellaceae phylogeny through synthesis of multi-gene phylogenetics and phylogenomics.</title>
        <authorList>
            <person name="Vandepol N."/>
            <person name="Liber J."/>
            <person name="Desiro A."/>
            <person name="Na H."/>
            <person name="Kennedy M."/>
            <person name="Barry K."/>
            <person name="Grigoriev I.V."/>
            <person name="Miller A.N."/>
            <person name="O'Donnell K."/>
            <person name="Stajich J.E."/>
            <person name="Bonito G."/>
        </authorList>
    </citation>
    <scope>NUCLEOTIDE SEQUENCE</scope>
    <source>
        <strain evidence="8">NVP1</strain>
    </source>
</reference>
<feature type="region of interest" description="Disordered" evidence="7">
    <location>
        <begin position="63"/>
        <end position="92"/>
    </location>
</feature>
<feature type="compositionally biased region" description="Low complexity" evidence="7">
    <location>
        <begin position="554"/>
        <end position="563"/>
    </location>
</feature>
<feature type="compositionally biased region" description="Low complexity" evidence="7">
    <location>
        <begin position="1440"/>
        <end position="1456"/>
    </location>
</feature>
<accession>A0A9P5SIF6</accession>
<dbReference type="InterPro" id="IPR015915">
    <property type="entry name" value="Kelch-typ_b-propeller"/>
</dbReference>
<dbReference type="InterPro" id="IPR006652">
    <property type="entry name" value="Kelch_1"/>
</dbReference>
<keyword evidence="4" id="KW-0677">Repeat</keyword>
<dbReference type="SUPFAM" id="SSF57997">
    <property type="entry name" value="Tropomyosin"/>
    <property type="match status" value="1"/>
</dbReference>
<dbReference type="Proteomes" id="UP000696485">
    <property type="component" value="Unassembled WGS sequence"/>
</dbReference>
<feature type="compositionally biased region" description="Polar residues" evidence="7">
    <location>
        <begin position="80"/>
        <end position="92"/>
    </location>
</feature>
<dbReference type="SUPFAM" id="SSF117281">
    <property type="entry name" value="Kelch motif"/>
    <property type="match status" value="1"/>
</dbReference>
<feature type="region of interest" description="Disordered" evidence="7">
    <location>
        <begin position="1"/>
        <end position="49"/>
    </location>
</feature>
<keyword evidence="2" id="KW-0880">Kelch repeat</keyword>
<dbReference type="Gene3D" id="1.20.5.170">
    <property type="match status" value="1"/>
</dbReference>
<dbReference type="FunFam" id="2.120.10.80:FF:000049">
    <property type="entry name" value="Cell polarity protein (Tea1)"/>
    <property type="match status" value="1"/>
</dbReference>
<protein>
    <submittedName>
        <fullName evidence="8">Negative regulator of mitotic exit</fullName>
    </submittedName>
</protein>
<evidence type="ECO:0000256" key="4">
    <source>
        <dbReference type="ARBA" id="ARBA00022737"/>
    </source>
</evidence>
<feature type="region of interest" description="Disordered" evidence="7">
    <location>
        <begin position="428"/>
        <end position="610"/>
    </location>
</feature>
<feature type="coiled-coil region" evidence="6">
    <location>
        <begin position="752"/>
        <end position="793"/>
    </location>
</feature>
<comment type="caution">
    <text evidence="8">The sequence shown here is derived from an EMBL/GenBank/DDBJ whole genome shotgun (WGS) entry which is preliminary data.</text>
</comment>
<feature type="compositionally biased region" description="Polar residues" evidence="7">
    <location>
        <begin position="1429"/>
        <end position="1439"/>
    </location>
</feature>
<evidence type="ECO:0000256" key="1">
    <source>
        <dbReference type="ARBA" id="ARBA00004496"/>
    </source>
</evidence>
<feature type="coiled-coil region" evidence="6">
    <location>
        <begin position="1003"/>
        <end position="1058"/>
    </location>
</feature>
<feature type="region of interest" description="Disordered" evidence="7">
    <location>
        <begin position="1428"/>
        <end position="1474"/>
    </location>
</feature>
<organism evidence="8 9">
    <name type="scientific">Podila minutissima</name>
    <dbReference type="NCBI Taxonomy" id="64525"/>
    <lineage>
        <taxon>Eukaryota</taxon>
        <taxon>Fungi</taxon>
        <taxon>Fungi incertae sedis</taxon>
        <taxon>Mucoromycota</taxon>
        <taxon>Mortierellomycotina</taxon>
        <taxon>Mortierellomycetes</taxon>
        <taxon>Mortierellales</taxon>
        <taxon>Mortierellaceae</taxon>
        <taxon>Podila</taxon>
    </lineage>
</organism>
<evidence type="ECO:0000256" key="6">
    <source>
        <dbReference type="SAM" id="Coils"/>
    </source>
</evidence>
<dbReference type="PANTHER" id="PTHR46093:SF18">
    <property type="entry name" value="FIBRONECTIN TYPE-III DOMAIN-CONTAINING PROTEIN"/>
    <property type="match status" value="1"/>
</dbReference>
<feature type="compositionally biased region" description="Basic and acidic residues" evidence="7">
    <location>
        <begin position="447"/>
        <end position="471"/>
    </location>
</feature>
<dbReference type="Pfam" id="PF24681">
    <property type="entry name" value="Kelch_KLHDC2_KLHL20_DRC7"/>
    <property type="match status" value="1"/>
</dbReference>
<feature type="coiled-coil region" evidence="6">
    <location>
        <begin position="1098"/>
        <end position="1248"/>
    </location>
</feature>
<evidence type="ECO:0000313" key="9">
    <source>
        <dbReference type="Proteomes" id="UP000696485"/>
    </source>
</evidence>
<feature type="compositionally biased region" description="Polar residues" evidence="7">
    <location>
        <begin position="591"/>
        <end position="601"/>
    </location>
</feature>
<evidence type="ECO:0000256" key="7">
    <source>
        <dbReference type="SAM" id="MobiDB-lite"/>
    </source>
</evidence>
<feature type="compositionally biased region" description="Low complexity" evidence="7">
    <location>
        <begin position="485"/>
        <end position="502"/>
    </location>
</feature>
<evidence type="ECO:0000256" key="5">
    <source>
        <dbReference type="ARBA" id="ARBA00023054"/>
    </source>
</evidence>
<evidence type="ECO:0000256" key="2">
    <source>
        <dbReference type="ARBA" id="ARBA00022441"/>
    </source>
</evidence>
<keyword evidence="3" id="KW-0963">Cytoplasm</keyword>
<feature type="compositionally biased region" description="Basic and acidic residues" evidence="7">
    <location>
        <begin position="565"/>
        <end position="576"/>
    </location>
</feature>
<feature type="compositionally biased region" description="Basic and acidic residues" evidence="7">
    <location>
        <begin position="519"/>
        <end position="539"/>
    </location>
</feature>
<dbReference type="SMART" id="SM00612">
    <property type="entry name" value="Kelch"/>
    <property type="match status" value="3"/>
</dbReference>
<gene>
    <name evidence="8" type="primary">KEL2_4</name>
    <name evidence="8" type="ORF">BG006_008473</name>
</gene>
<dbReference type="PANTHER" id="PTHR46093">
    <property type="entry name" value="ACYL-COA-BINDING DOMAIN-CONTAINING PROTEIN 5"/>
    <property type="match status" value="1"/>
</dbReference>
<comment type="subcellular location">
    <subcellularLocation>
        <location evidence="1">Cytoplasm</location>
    </subcellularLocation>
</comment>
<dbReference type="GO" id="GO:0005737">
    <property type="term" value="C:cytoplasm"/>
    <property type="evidence" value="ECO:0007669"/>
    <property type="project" value="UniProtKB-SubCell"/>
</dbReference>
<dbReference type="EMBL" id="JAAAUY010000576">
    <property type="protein sequence ID" value="KAF9328324.1"/>
    <property type="molecule type" value="Genomic_DNA"/>
</dbReference>
<feature type="region of interest" description="Disordered" evidence="7">
    <location>
        <begin position="1331"/>
        <end position="1359"/>
    </location>
</feature>
<sequence>MAGLFSKKSKKDKEDKKNAVAAQANGSAPAGHQKTGSLNGPFRDNASASNSISNSNILASPTLTTASVDGSNPEKGGQRINGNGSGNNSQLVSASSISTHNSITNLSSTSNSGPWISSQVLSTNPFPRFSHTASYVHTGSDIYVFGGNVKGSAQKDMHVIDSLTLHCQYLPIGGADSPPATSGHTAVTLGQYIMYFGGKDLKNKSSDSLYVLHTVRKEWNKPSIQGLLPAPRHSHAACVIGTTMYIFGGQFNGYYFNDVCSFDMKSLNTASPKWNRLEPASELPPARAGHCAAAYDGKFYIFGGADEQFFYNDIWCYDPQANKWEAVPAFGVLPTSRQGHAACVVEDTMYIYGGMNHEDQLLGDLSAFKFNERRWLTYPDTLESAPPRTEHAMCNVGDKIYILGGQLELNADDDIGSVYILDTTKIRFNDPSQRPGYENSNDSTLQLEDHRPTPSPDSTRHPNDFSNDSRRPTQAQINDSSEQYSSNTTAATPSHPSSSQPPIRMSLDGVRRATGKSAGYRESESDQSRATHSIDETRRPGVANDDQYERATIQRQQQQQQQQDASRRRSHSESRNRGSYSGRPSLEHSRAPSQQDSSDQLTRSKDGEIRELRQREQWLLAEVAMARKKMGASTSSNFVEDTNNLAAAIALQDEMGAYDTDQDSEKYRIMQALLSVKNELERSKASIVQQAQSASNKLREAERVRTAALQEAAYLKAKVSALQSGEVSALASTETARAVDLEKRLTTTLAMVDKLQSQLSQHESVLERERHARELAQDREREASERAEELQVAHSRSLSEVASLHDRASVAEAGLRECEAKNAANEAGLSSYQQQSTALFSQISALKTTVDHQKKSLEKAKLAYSVANDRAEHADRLWTQARQEIDNTQLEFANVRADLDRAKRETEHWKTKAQDTELLWQKAKNENEAMRTLLEEDMNAAASSPSYSPGGNSRKHDSIMAITSASRVAELEHELGTLRHLLRETQGAATQANRSLGETMVRISELEKSAMTARAEASTAQRQLNAAEDKISGLESQLVEKEETLEDMAKEQENNEVQLGLLRGVMRENGLLADDLILEALSQGSDGKPGVSGGANTVSGLKVKVQEAEKRVSEVEEQLEELSQIKKQQEDRIQQLEADYQTAVHYVQGSESTLQQLRDDAKAAESEKETLHAHFKELEDAHAKCGQNLDHLKTEATSSNTQLEEEVSALHRQLRDALGRTKELEQKLEELTHQLQDSEASAEVTQIEFRTLKAKHHEHKKQGAIQAENFTSRLERMEASLEETVASLAETRDSLETAHYELEQAHEMNKSTMKELDEALALKTTLEQDLKKAQEAKVDSGSQESKEPSQEVSQHQKELERAIENAQRAIQSLQATNEDLEAQLRASETKIAILLDNYQGPGSVRDSMASLSGGSDDLIMRLMEANHHQLPSQRSSAAFQEQYQTQQQQQEPQKSQHLNTPMSHGSHLTDRSSADSLANELELLKTPWGQAQIHGGAYIPSANAATTLSGLSNAAAVSVGSPGLSNSSATSAQKLEEYERMIEDMAKRRQHEE</sequence>
<feature type="coiled-coil region" evidence="6">
    <location>
        <begin position="677"/>
        <end position="711"/>
    </location>
</feature>
<proteinExistence type="predicted"/>
<keyword evidence="9" id="KW-1185">Reference proteome</keyword>
<dbReference type="Gene3D" id="2.120.10.80">
    <property type="entry name" value="Kelch-type beta propeller"/>
    <property type="match status" value="2"/>
</dbReference>